<evidence type="ECO:0000256" key="1">
    <source>
        <dbReference type="SAM" id="Phobius"/>
    </source>
</evidence>
<organism evidence="2">
    <name type="scientific">marine sediment metagenome</name>
    <dbReference type="NCBI Taxonomy" id="412755"/>
    <lineage>
        <taxon>unclassified sequences</taxon>
        <taxon>metagenomes</taxon>
        <taxon>ecological metagenomes</taxon>
    </lineage>
</organism>
<keyword evidence="1" id="KW-1133">Transmembrane helix</keyword>
<dbReference type="EMBL" id="LAZR01004172">
    <property type="protein sequence ID" value="KKN11113.1"/>
    <property type="molecule type" value="Genomic_DNA"/>
</dbReference>
<gene>
    <name evidence="2" type="ORF">LCGC14_1029840</name>
</gene>
<sequence length="83" mass="9111">MALLWGSILWVFCSATVATLPVRVQYLPGAILLAIAPVLIVMIGFQVGWIFALPALAAFVSMFRNPLRILIAKLFKANPEVTR</sequence>
<evidence type="ECO:0008006" key="3">
    <source>
        <dbReference type="Google" id="ProtNLM"/>
    </source>
</evidence>
<proteinExistence type="predicted"/>
<dbReference type="InterPro" id="IPR018919">
    <property type="entry name" value="DUF2484"/>
</dbReference>
<dbReference type="Pfam" id="PF10658">
    <property type="entry name" value="DUF2484"/>
    <property type="match status" value="1"/>
</dbReference>
<reference evidence="2" key="1">
    <citation type="journal article" date="2015" name="Nature">
        <title>Complex archaea that bridge the gap between prokaryotes and eukaryotes.</title>
        <authorList>
            <person name="Spang A."/>
            <person name="Saw J.H."/>
            <person name="Jorgensen S.L."/>
            <person name="Zaremba-Niedzwiedzka K."/>
            <person name="Martijn J."/>
            <person name="Lind A.E."/>
            <person name="van Eijk R."/>
            <person name="Schleper C."/>
            <person name="Guy L."/>
            <person name="Ettema T.J."/>
        </authorList>
    </citation>
    <scope>NUCLEOTIDE SEQUENCE</scope>
</reference>
<evidence type="ECO:0000313" key="2">
    <source>
        <dbReference type="EMBL" id="KKN11113.1"/>
    </source>
</evidence>
<keyword evidence="1" id="KW-0812">Transmembrane</keyword>
<name>A0A0F9R0T7_9ZZZZ</name>
<keyword evidence="1" id="KW-0472">Membrane</keyword>
<accession>A0A0F9R0T7</accession>
<feature type="transmembrane region" description="Helical" evidence="1">
    <location>
        <begin position="29"/>
        <end position="60"/>
    </location>
</feature>
<comment type="caution">
    <text evidence="2">The sequence shown here is derived from an EMBL/GenBank/DDBJ whole genome shotgun (WGS) entry which is preliminary data.</text>
</comment>
<dbReference type="AlphaFoldDB" id="A0A0F9R0T7"/>
<protein>
    <recommendedName>
        <fullName evidence="3">UDP-N-acetylmuramate--alanine ligase</fullName>
    </recommendedName>
</protein>